<reference evidence="2 3" key="1">
    <citation type="journal article" date="2018" name="Front. Plant Sci.">
        <title>Red Clover (Trifolium pratense) and Zigzag Clover (T. medium) - A Picture of Genomic Similarities and Differences.</title>
        <authorList>
            <person name="Dluhosova J."/>
            <person name="Istvanek J."/>
            <person name="Nedelnik J."/>
            <person name="Repkova J."/>
        </authorList>
    </citation>
    <scope>NUCLEOTIDE SEQUENCE [LARGE SCALE GENOMIC DNA]</scope>
    <source>
        <strain evidence="3">cv. 10/8</strain>
        <tissue evidence="2">Leaf</tissue>
    </source>
</reference>
<sequence length="103" mass="11926">AGDISCFSAASIEELRQKSLGYELKGLLLNYMLSSCQEQEVLEAKNKMKVVDDNLASIEKRYYETKAALEKEIKDLKESQKSEAERLRKECEEKLKKEFDEKL</sequence>
<protein>
    <submittedName>
        <fullName evidence="2">Uncharacterized protein</fullName>
    </submittedName>
</protein>
<feature type="coiled-coil region" evidence="1">
    <location>
        <begin position="41"/>
        <end position="101"/>
    </location>
</feature>
<name>A0A392SLN6_9FABA</name>
<keyword evidence="1" id="KW-0175">Coiled coil</keyword>
<evidence type="ECO:0000256" key="1">
    <source>
        <dbReference type="SAM" id="Coils"/>
    </source>
</evidence>
<feature type="non-terminal residue" evidence="2">
    <location>
        <position position="103"/>
    </location>
</feature>
<dbReference type="Proteomes" id="UP000265520">
    <property type="component" value="Unassembled WGS sequence"/>
</dbReference>
<organism evidence="2 3">
    <name type="scientific">Trifolium medium</name>
    <dbReference type="NCBI Taxonomy" id="97028"/>
    <lineage>
        <taxon>Eukaryota</taxon>
        <taxon>Viridiplantae</taxon>
        <taxon>Streptophyta</taxon>
        <taxon>Embryophyta</taxon>
        <taxon>Tracheophyta</taxon>
        <taxon>Spermatophyta</taxon>
        <taxon>Magnoliopsida</taxon>
        <taxon>eudicotyledons</taxon>
        <taxon>Gunneridae</taxon>
        <taxon>Pentapetalae</taxon>
        <taxon>rosids</taxon>
        <taxon>fabids</taxon>
        <taxon>Fabales</taxon>
        <taxon>Fabaceae</taxon>
        <taxon>Papilionoideae</taxon>
        <taxon>50 kb inversion clade</taxon>
        <taxon>NPAAA clade</taxon>
        <taxon>Hologalegina</taxon>
        <taxon>IRL clade</taxon>
        <taxon>Trifolieae</taxon>
        <taxon>Trifolium</taxon>
    </lineage>
</organism>
<evidence type="ECO:0000313" key="2">
    <source>
        <dbReference type="EMBL" id="MCI48850.1"/>
    </source>
</evidence>
<dbReference type="EMBL" id="LXQA010392443">
    <property type="protein sequence ID" value="MCI48850.1"/>
    <property type="molecule type" value="Genomic_DNA"/>
</dbReference>
<keyword evidence="3" id="KW-1185">Reference proteome</keyword>
<comment type="caution">
    <text evidence="2">The sequence shown here is derived from an EMBL/GenBank/DDBJ whole genome shotgun (WGS) entry which is preliminary data.</text>
</comment>
<evidence type="ECO:0000313" key="3">
    <source>
        <dbReference type="Proteomes" id="UP000265520"/>
    </source>
</evidence>
<feature type="non-terminal residue" evidence="2">
    <location>
        <position position="1"/>
    </location>
</feature>
<dbReference type="AlphaFoldDB" id="A0A392SLN6"/>
<accession>A0A392SLN6</accession>
<proteinExistence type="predicted"/>